<reference evidence="5" key="1">
    <citation type="journal article" date="2019" name="Int. J. Syst. Evol. Microbiol.">
        <title>The Global Catalogue of Microorganisms (GCM) 10K type strain sequencing project: providing services to taxonomists for standard genome sequencing and annotation.</title>
        <authorList>
            <consortium name="The Broad Institute Genomics Platform"/>
            <consortium name="The Broad Institute Genome Sequencing Center for Infectious Disease"/>
            <person name="Wu L."/>
            <person name="Ma J."/>
        </authorList>
    </citation>
    <scope>NUCLEOTIDE SEQUENCE [LARGE SCALE GENOMIC DNA]</scope>
    <source>
        <strain evidence="5">SYNS20</strain>
    </source>
</reference>
<evidence type="ECO:0000256" key="1">
    <source>
        <dbReference type="ARBA" id="ARBA00006484"/>
    </source>
</evidence>
<comment type="similarity">
    <text evidence="1">Belongs to the short-chain dehydrogenases/reductases (SDR) family.</text>
</comment>
<dbReference type="PANTHER" id="PTHR43639">
    <property type="entry name" value="OXIDOREDUCTASE, SHORT-CHAIN DEHYDROGENASE/REDUCTASE FAMILY (AFU_ORTHOLOGUE AFUA_5G02870)"/>
    <property type="match status" value="1"/>
</dbReference>
<dbReference type="PANTHER" id="PTHR43639:SF1">
    <property type="entry name" value="SHORT-CHAIN DEHYDROGENASE_REDUCTASE FAMILY PROTEIN"/>
    <property type="match status" value="1"/>
</dbReference>
<dbReference type="Proteomes" id="UP001596523">
    <property type="component" value="Unassembled WGS sequence"/>
</dbReference>
<dbReference type="PRINTS" id="PR00081">
    <property type="entry name" value="GDHRDH"/>
</dbReference>
<dbReference type="EC" id="1.1.1.47" evidence="4"/>
<keyword evidence="2 4" id="KW-0560">Oxidoreductase</keyword>
<dbReference type="EMBL" id="JBHTCF010000003">
    <property type="protein sequence ID" value="MFC7304580.1"/>
    <property type="molecule type" value="Genomic_DNA"/>
</dbReference>
<organism evidence="4 5">
    <name type="scientific">Streptomyces monticola</name>
    <dbReference type="NCBI Taxonomy" id="2666263"/>
    <lineage>
        <taxon>Bacteria</taxon>
        <taxon>Bacillati</taxon>
        <taxon>Actinomycetota</taxon>
        <taxon>Actinomycetes</taxon>
        <taxon>Kitasatosporales</taxon>
        <taxon>Streptomycetaceae</taxon>
        <taxon>Streptomyces</taxon>
    </lineage>
</organism>
<dbReference type="GO" id="GO:0047936">
    <property type="term" value="F:glucose 1-dehydrogenase [NAD(P)+] activity"/>
    <property type="evidence" value="ECO:0007669"/>
    <property type="project" value="UniProtKB-EC"/>
</dbReference>
<dbReference type="InterPro" id="IPR036291">
    <property type="entry name" value="NAD(P)-bd_dom_sf"/>
</dbReference>
<evidence type="ECO:0000256" key="2">
    <source>
        <dbReference type="ARBA" id="ARBA00023002"/>
    </source>
</evidence>
<feature type="domain" description="Ketoreductase" evidence="3">
    <location>
        <begin position="7"/>
        <end position="186"/>
    </location>
</feature>
<name>A0ABW2JGC5_9ACTN</name>
<dbReference type="SUPFAM" id="SSF51735">
    <property type="entry name" value="NAD(P)-binding Rossmann-fold domains"/>
    <property type="match status" value="1"/>
</dbReference>
<dbReference type="RefSeq" id="WP_381829119.1">
    <property type="nucleotide sequence ID" value="NZ_JBHTCF010000003.1"/>
</dbReference>
<dbReference type="Gene3D" id="3.40.50.720">
    <property type="entry name" value="NAD(P)-binding Rossmann-like Domain"/>
    <property type="match status" value="1"/>
</dbReference>
<dbReference type="InterPro" id="IPR057326">
    <property type="entry name" value="KR_dom"/>
</dbReference>
<evidence type="ECO:0000313" key="5">
    <source>
        <dbReference type="Proteomes" id="UP001596523"/>
    </source>
</evidence>
<keyword evidence="5" id="KW-1185">Reference proteome</keyword>
<comment type="caution">
    <text evidence="4">The sequence shown here is derived from an EMBL/GenBank/DDBJ whole genome shotgun (WGS) entry which is preliminary data.</text>
</comment>
<sequence length="247" mass="25235">MAVLKGKTAVVTGGSRGIGRAIVERLARDGAEVVFNYASSADAAAAVVAGVEEAGGTAHALRVDLAEPGAAQELMDAAQERLGALDILVNNAALSFRTAPIAETDDATFDRVMAVNAKAAFVTVRHAARHMRDGGRIINISTLNTVRPAPGSAPYASSKGAVEQLTLVASQELGPRGITVNSVSPGATDTELLRGTNSEEVLDMVVGMTPLRRLGEPADVADVVGFLAGPDARWVTGANIRAGGGIA</sequence>
<dbReference type="Pfam" id="PF13561">
    <property type="entry name" value="adh_short_C2"/>
    <property type="match status" value="1"/>
</dbReference>
<evidence type="ECO:0000259" key="3">
    <source>
        <dbReference type="SMART" id="SM00822"/>
    </source>
</evidence>
<dbReference type="NCBIfam" id="NF005559">
    <property type="entry name" value="PRK07231.1"/>
    <property type="match status" value="1"/>
</dbReference>
<dbReference type="PRINTS" id="PR00080">
    <property type="entry name" value="SDRFAMILY"/>
</dbReference>
<dbReference type="InterPro" id="IPR002347">
    <property type="entry name" value="SDR_fam"/>
</dbReference>
<accession>A0ABW2JGC5</accession>
<gene>
    <name evidence="4" type="ORF">ACFQVC_10180</name>
</gene>
<proteinExistence type="inferred from homology"/>
<evidence type="ECO:0000313" key="4">
    <source>
        <dbReference type="EMBL" id="MFC7304580.1"/>
    </source>
</evidence>
<protein>
    <submittedName>
        <fullName evidence="4">Glucose 1-dehydrogenase</fullName>
        <ecNumber evidence="4">1.1.1.47</ecNumber>
    </submittedName>
</protein>
<dbReference type="SMART" id="SM00822">
    <property type="entry name" value="PKS_KR"/>
    <property type="match status" value="1"/>
</dbReference>